<dbReference type="GO" id="GO:0016075">
    <property type="term" value="P:rRNA catabolic process"/>
    <property type="evidence" value="ECO:0007669"/>
    <property type="project" value="TreeGrafter"/>
</dbReference>
<dbReference type="GO" id="GO:0004521">
    <property type="term" value="F:RNA endonuclease activity"/>
    <property type="evidence" value="ECO:0007669"/>
    <property type="project" value="InterPro"/>
</dbReference>
<dbReference type="PANTHER" id="PTHR42188">
    <property type="entry name" value="23S RRNA-SPECIFIC ENDONUCLEASE VAPC20"/>
    <property type="match status" value="1"/>
</dbReference>
<name>A0A975BDJ2_9BACT</name>
<dbReference type="EMBL" id="CP061799">
    <property type="protein sequence ID" value="QTA83461.1"/>
    <property type="molecule type" value="Genomic_DNA"/>
</dbReference>
<dbReference type="PANTHER" id="PTHR42188:SF1">
    <property type="entry name" value="23S RRNA-SPECIFIC ENDONUCLEASE VAPC20"/>
    <property type="match status" value="1"/>
</dbReference>
<proteinExistence type="predicted"/>
<gene>
    <name evidence="2" type="ORF">dnl_58710</name>
</gene>
<sequence length="144" mass="16166">MGVNSLTMTEIFLDTSYVIALSSVKDHFHQKALETAEKIQAEKSKLITTRAVMLEIGNALSGFKHRTAAVKLLNALESDPDVGIVSLTESLYSQGFSLFCKRQNKNWGLVDCISFVVMQERKIFYALTADEHFQQAGFRAMLRD</sequence>
<evidence type="ECO:0000313" key="2">
    <source>
        <dbReference type="EMBL" id="QTA83461.1"/>
    </source>
</evidence>
<dbReference type="Gene3D" id="3.40.50.1010">
    <property type="entry name" value="5'-nuclease"/>
    <property type="match status" value="1"/>
</dbReference>
<evidence type="ECO:0000313" key="3">
    <source>
        <dbReference type="Proteomes" id="UP000663720"/>
    </source>
</evidence>
<dbReference type="InterPro" id="IPR029060">
    <property type="entry name" value="PIN-like_dom_sf"/>
</dbReference>
<feature type="domain" description="PIN" evidence="1">
    <location>
        <begin position="11"/>
        <end position="138"/>
    </location>
</feature>
<dbReference type="AlphaFoldDB" id="A0A975BDJ2"/>
<dbReference type="InterPro" id="IPR039018">
    <property type="entry name" value="VapC20-like"/>
</dbReference>
<dbReference type="Pfam" id="PF01850">
    <property type="entry name" value="PIN"/>
    <property type="match status" value="1"/>
</dbReference>
<accession>A0A975BDJ2</accession>
<protein>
    <submittedName>
        <fullName evidence="2">PIN domain-containing protein</fullName>
    </submittedName>
</protein>
<dbReference type="SUPFAM" id="SSF88723">
    <property type="entry name" value="PIN domain-like"/>
    <property type="match status" value="1"/>
</dbReference>
<reference evidence="2" key="1">
    <citation type="journal article" date="2021" name="Microb. Physiol.">
        <title>Proteogenomic Insights into the Physiology of Marine, Sulfate-Reducing, Filamentous Desulfonema limicola and Desulfonema magnum.</title>
        <authorList>
            <person name="Schnaars V."/>
            <person name="Wohlbrand L."/>
            <person name="Scheve S."/>
            <person name="Hinrichs C."/>
            <person name="Reinhardt R."/>
            <person name="Rabus R."/>
        </authorList>
    </citation>
    <scope>NUCLEOTIDE SEQUENCE</scope>
    <source>
        <strain evidence="2">5ac10</strain>
    </source>
</reference>
<organism evidence="2 3">
    <name type="scientific">Desulfonema limicola</name>
    <dbReference type="NCBI Taxonomy" id="45656"/>
    <lineage>
        <taxon>Bacteria</taxon>
        <taxon>Pseudomonadati</taxon>
        <taxon>Thermodesulfobacteriota</taxon>
        <taxon>Desulfobacteria</taxon>
        <taxon>Desulfobacterales</taxon>
        <taxon>Desulfococcaceae</taxon>
        <taxon>Desulfonema</taxon>
    </lineage>
</organism>
<dbReference type="Proteomes" id="UP000663720">
    <property type="component" value="Chromosome"/>
</dbReference>
<dbReference type="InterPro" id="IPR002716">
    <property type="entry name" value="PIN_dom"/>
</dbReference>
<keyword evidence="3" id="KW-1185">Reference proteome</keyword>
<evidence type="ECO:0000259" key="1">
    <source>
        <dbReference type="Pfam" id="PF01850"/>
    </source>
</evidence>
<dbReference type="KEGG" id="dli:dnl_58710"/>